<feature type="transmembrane region" description="Helical" evidence="8">
    <location>
        <begin position="329"/>
        <end position="349"/>
    </location>
</feature>
<dbReference type="InterPro" id="IPR038731">
    <property type="entry name" value="RgtA/B/C-like"/>
</dbReference>
<sequence>MDARAGWLGRAKRQLYADLRDDPYLRYILLAALVLAGFWFWHRVPSFATWDEYDRVLDALVTYGSVIADPSFEGLRRGVTWSREPFGATLWVYLLAVLPVVLVAAVTGQLDAITAIGTPSRAYGYYEVWAATPRWIWTWSLVFVRLTNVIFAVVTVYLVYRLGARLKGRATGRLAAVLLTVTFGFLKLAKEGGEDIPAMMCFVAALYFLVGYLQTGERRQFYAGSAVGGLAIAFKLTLGLVVPVIALAFLLRARGEDGPLRRALWQPRLLVGGAALGAVVILVGFPSSLVGDFDALFARWFGKTNRLENAIGPTAPTWWWFLRTYASGFGWPLLIAAMGALVASIAHLVRLAPSRATLRERVPGFDERAMLVASLVLYLLFFSRWHDWRVHHISPTFPLVAVLLADTLDRLRTNRQTVGRAVMAVVVVSSAIYAGVGAGMYASMPRDEATEWLNENAEEDATMEVYYHAFFENAIPHGMDLNTPLEPDGSPERDPCPEYIQVGDKELLYLQDIPDSQRSTYVNFAPGPRAEYIRALLEGEYNYEIVAEFGERPPNFVPHRPEPGSLRDLVPLGINPHSDQYGDEQELASDQYVAILRLEGECVESRPVHW</sequence>
<comment type="subcellular location">
    <subcellularLocation>
        <location evidence="1">Cell membrane</location>
        <topology evidence="1">Multi-pass membrane protein</topology>
    </subcellularLocation>
</comment>
<keyword evidence="2" id="KW-1003">Cell membrane</keyword>
<feature type="transmembrane region" description="Helical" evidence="8">
    <location>
        <begin position="135"/>
        <end position="160"/>
    </location>
</feature>
<dbReference type="GO" id="GO:0008610">
    <property type="term" value="P:lipid biosynthetic process"/>
    <property type="evidence" value="ECO:0007669"/>
    <property type="project" value="UniProtKB-ARBA"/>
</dbReference>
<evidence type="ECO:0000256" key="7">
    <source>
        <dbReference type="ARBA" id="ARBA00023136"/>
    </source>
</evidence>
<dbReference type="GO" id="GO:0010041">
    <property type="term" value="P:response to iron(III) ion"/>
    <property type="evidence" value="ECO:0007669"/>
    <property type="project" value="TreeGrafter"/>
</dbReference>
<evidence type="ECO:0000256" key="2">
    <source>
        <dbReference type="ARBA" id="ARBA00022475"/>
    </source>
</evidence>
<keyword evidence="7 8" id="KW-0472">Membrane</keyword>
<evidence type="ECO:0000313" key="11">
    <source>
        <dbReference type="Proteomes" id="UP000783863"/>
    </source>
</evidence>
<dbReference type="GO" id="GO:0005886">
    <property type="term" value="C:plasma membrane"/>
    <property type="evidence" value="ECO:0007669"/>
    <property type="project" value="UniProtKB-SubCell"/>
</dbReference>
<dbReference type="InterPro" id="IPR050297">
    <property type="entry name" value="LipidA_mod_glycosyltrf_83"/>
</dbReference>
<dbReference type="EMBL" id="RKLQ01000002">
    <property type="protein sequence ID" value="MBX0304756.1"/>
    <property type="molecule type" value="Genomic_DNA"/>
</dbReference>
<feature type="domain" description="Glycosyltransferase RgtA/B/C/D-like" evidence="9">
    <location>
        <begin position="143"/>
        <end position="254"/>
    </location>
</feature>
<feature type="transmembrane region" description="Helical" evidence="8">
    <location>
        <begin position="90"/>
        <end position="114"/>
    </location>
</feature>
<evidence type="ECO:0000256" key="8">
    <source>
        <dbReference type="SAM" id="Phobius"/>
    </source>
</evidence>
<gene>
    <name evidence="10" type="ORF">EGD98_13855</name>
</gene>
<keyword evidence="3 10" id="KW-0328">Glycosyltransferase</keyword>
<feature type="transmembrane region" description="Helical" evidence="8">
    <location>
        <begin position="221"/>
        <end position="249"/>
    </location>
</feature>
<dbReference type="RefSeq" id="WP_220588957.1">
    <property type="nucleotide sequence ID" value="NZ_RKLQ01000002.1"/>
</dbReference>
<evidence type="ECO:0000313" key="10">
    <source>
        <dbReference type="EMBL" id="MBX0304756.1"/>
    </source>
</evidence>
<evidence type="ECO:0000256" key="1">
    <source>
        <dbReference type="ARBA" id="ARBA00004651"/>
    </source>
</evidence>
<comment type="caution">
    <text evidence="10">The sequence shown here is derived from an EMBL/GenBank/DDBJ whole genome shotgun (WGS) entry which is preliminary data.</text>
</comment>
<dbReference type="Pfam" id="PF13231">
    <property type="entry name" value="PMT_2"/>
    <property type="match status" value="1"/>
</dbReference>
<feature type="transmembrane region" description="Helical" evidence="8">
    <location>
        <begin position="172"/>
        <end position="189"/>
    </location>
</feature>
<feature type="transmembrane region" description="Helical" evidence="8">
    <location>
        <begin position="421"/>
        <end position="442"/>
    </location>
</feature>
<dbReference type="EC" id="2.4.-.-" evidence="10"/>
<keyword evidence="11" id="KW-1185">Reference proteome</keyword>
<evidence type="ECO:0000256" key="3">
    <source>
        <dbReference type="ARBA" id="ARBA00022676"/>
    </source>
</evidence>
<organism evidence="10 11">
    <name type="scientific">Haloarcula salinisoli</name>
    <dbReference type="NCBI Taxonomy" id="2487746"/>
    <lineage>
        <taxon>Archaea</taxon>
        <taxon>Methanobacteriati</taxon>
        <taxon>Methanobacteriota</taxon>
        <taxon>Stenosarchaea group</taxon>
        <taxon>Halobacteria</taxon>
        <taxon>Halobacteriales</taxon>
        <taxon>Haloarculaceae</taxon>
        <taxon>Haloarcula</taxon>
    </lineage>
</organism>
<keyword evidence="4 10" id="KW-0808">Transferase</keyword>
<protein>
    <submittedName>
        <fullName evidence="10">Glycosyltransferase family 39 protein</fullName>
        <ecNumber evidence="10">2.4.-.-</ecNumber>
    </submittedName>
</protein>
<dbReference type="PANTHER" id="PTHR33908:SF3">
    <property type="entry name" value="UNDECAPRENYL PHOSPHATE-ALPHA-4-AMINO-4-DEOXY-L-ARABINOSE ARABINOSYL TRANSFERASE"/>
    <property type="match status" value="1"/>
</dbReference>
<proteinExistence type="predicted"/>
<feature type="transmembrane region" description="Helical" evidence="8">
    <location>
        <begin position="369"/>
        <end position="386"/>
    </location>
</feature>
<feature type="transmembrane region" description="Helical" evidence="8">
    <location>
        <begin position="269"/>
        <end position="290"/>
    </location>
</feature>
<accession>A0A8J7YK31</accession>
<name>A0A8J7YK31_9EURY</name>
<dbReference type="AlphaFoldDB" id="A0A8J7YK31"/>
<feature type="transmembrane region" description="Helical" evidence="8">
    <location>
        <begin position="24"/>
        <end position="41"/>
    </location>
</feature>
<reference evidence="10" key="1">
    <citation type="submission" date="2021-06" db="EMBL/GenBank/DDBJ databases">
        <title>Halomicroarcula sp. F24A a new haloarchaeum isolated from saline soil.</title>
        <authorList>
            <person name="Duran-Viseras A."/>
            <person name="Sanchez-Porro C."/>
            <person name="Ventosa A."/>
        </authorList>
    </citation>
    <scope>NUCLEOTIDE SEQUENCE</scope>
    <source>
        <strain evidence="10">F24A</strain>
    </source>
</reference>
<feature type="transmembrane region" description="Helical" evidence="8">
    <location>
        <begin position="196"/>
        <end position="215"/>
    </location>
</feature>
<dbReference type="GO" id="GO:0016763">
    <property type="term" value="F:pentosyltransferase activity"/>
    <property type="evidence" value="ECO:0007669"/>
    <property type="project" value="TreeGrafter"/>
</dbReference>
<evidence type="ECO:0000259" key="9">
    <source>
        <dbReference type="Pfam" id="PF13231"/>
    </source>
</evidence>
<keyword evidence="6 8" id="KW-1133">Transmembrane helix</keyword>
<evidence type="ECO:0000256" key="4">
    <source>
        <dbReference type="ARBA" id="ARBA00022679"/>
    </source>
</evidence>
<dbReference type="Proteomes" id="UP000783863">
    <property type="component" value="Unassembled WGS sequence"/>
</dbReference>
<dbReference type="PANTHER" id="PTHR33908">
    <property type="entry name" value="MANNOSYLTRANSFERASE YKCB-RELATED"/>
    <property type="match status" value="1"/>
</dbReference>
<keyword evidence="5 8" id="KW-0812">Transmembrane</keyword>
<evidence type="ECO:0000256" key="6">
    <source>
        <dbReference type="ARBA" id="ARBA00022989"/>
    </source>
</evidence>
<evidence type="ECO:0000256" key="5">
    <source>
        <dbReference type="ARBA" id="ARBA00022692"/>
    </source>
</evidence>